<feature type="compositionally biased region" description="Polar residues" evidence="1">
    <location>
        <begin position="1"/>
        <end position="13"/>
    </location>
</feature>
<feature type="region of interest" description="Disordered" evidence="1">
    <location>
        <begin position="102"/>
        <end position="138"/>
    </location>
</feature>
<dbReference type="AlphaFoldDB" id="A0A9Q3FH08"/>
<gene>
    <name evidence="2" type="ORF">O181_077478</name>
</gene>
<feature type="region of interest" description="Disordered" evidence="1">
    <location>
        <begin position="72"/>
        <end position="91"/>
    </location>
</feature>
<feature type="compositionally biased region" description="Polar residues" evidence="1">
    <location>
        <begin position="26"/>
        <end position="43"/>
    </location>
</feature>
<evidence type="ECO:0000256" key="1">
    <source>
        <dbReference type="SAM" id="MobiDB-lite"/>
    </source>
</evidence>
<evidence type="ECO:0000313" key="2">
    <source>
        <dbReference type="EMBL" id="MBW0537763.1"/>
    </source>
</evidence>
<keyword evidence="3" id="KW-1185">Reference proteome</keyword>
<dbReference type="EMBL" id="AVOT02042353">
    <property type="protein sequence ID" value="MBW0537763.1"/>
    <property type="molecule type" value="Genomic_DNA"/>
</dbReference>
<accession>A0A9Q3FH08</accession>
<protein>
    <submittedName>
        <fullName evidence="2">Uncharacterized protein</fullName>
    </submittedName>
</protein>
<organism evidence="2 3">
    <name type="scientific">Austropuccinia psidii MF-1</name>
    <dbReference type="NCBI Taxonomy" id="1389203"/>
    <lineage>
        <taxon>Eukaryota</taxon>
        <taxon>Fungi</taxon>
        <taxon>Dikarya</taxon>
        <taxon>Basidiomycota</taxon>
        <taxon>Pucciniomycotina</taxon>
        <taxon>Pucciniomycetes</taxon>
        <taxon>Pucciniales</taxon>
        <taxon>Sphaerophragmiaceae</taxon>
        <taxon>Austropuccinia</taxon>
    </lineage>
</organism>
<reference evidence="2" key="1">
    <citation type="submission" date="2021-03" db="EMBL/GenBank/DDBJ databases">
        <title>Draft genome sequence of rust myrtle Austropuccinia psidii MF-1, a brazilian biotype.</title>
        <authorList>
            <person name="Quecine M.C."/>
            <person name="Pachon D.M.R."/>
            <person name="Bonatelli M.L."/>
            <person name="Correr F.H."/>
            <person name="Franceschini L.M."/>
            <person name="Leite T.F."/>
            <person name="Margarido G.R.A."/>
            <person name="Almeida C.A."/>
            <person name="Ferrarezi J.A."/>
            <person name="Labate C.A."/>
        </authorList>
    </citation>
    <scope>NUCLEOTIDE SEQUENCE</scope>
    <source>
        <strain evidence="2">MF-1</strain>
    </source>
</reference>
<feature type="region of interest" description="Disordered" evidence="1">
    <location>
        <begin position="1"/>
        <end position="64"/>
    </location>
</feature>
<name>A0A9Q3FH08_9BASI</name>
<proteinExistence type="predicted"/>
<dbReference type="Proteomes" id="UP000765509">
    <property type="component" value="Unassembled WGS sequence"/>
</dbReference>
<sequence>MLSFNLTHSNTASEPFLPRKLPEVLSVNSSTPPSKCRRTSSATCKPIPGPSKIHKTPPPAYGQSVSFKAKKMNNTSSNHEDNNPTNNMVHQKHKLLTMLPPPKFQKKENSLSSSGPTPVKSCHNPIPEPCGTFAPQKDPILNLDSKKIIGSKGM</sequence>
<comment type="caution">
    <text evidence="2">The sequence shown here is derived from an EMBL/GenBank/DDBJ whole genome shotgun (WGS) entry which is preliminary data.</text>
</comment>
<evidence type="ECO:0000313" key="3">
    <source>
        <dbReference type="Proteomes" id="UP000765509"/>
    </source>
</evidence>
<feature type="compositionally biased region" description="Polar residues" evidence="1">
    <location>
        <begin position="72"/>
        <end position="89"/>
    </location>
</feature>